<dbReference type="GO" id="GO:0003676">
    <property type="term" value="F:nucleic acid binding"/>
    <property type="evidence" value="ECO:0007669"/>
    <property type="project" value="InterPro"/>
</dbReference>
<keyword evidence="2" id="KW-0540">Nuclease</keyword>
<dbReference type="Pfam" id="PF01612">
    <property type="entry name" value="DNA_pol_A_exo1"/>
    <property type="match status" value="1"/>
</dbReference>
<dbReference type="PANTHER" id="PTHR43040">
    <property type="entry name" value="RIBONUCLEASE D"/>
    <property type="match status" value="1"/>
</dbReference>
<comment type="caution">
    <text evidence="2">The sequence shown here is derived from an EMBL/GenBank/DDBJ whole genome shotgun (WGS) entry which is preliminary data.</text>
</comment>
<evidence type="ECO:0000259" key="1">
    <source>
        <dbReference type="Pfam" id="PF01612"/>
    </source>
</evidence>
<evidence type="ECO:0000313" key="2">
    <source>
        <dbReference type="EMBL" id="RGP78639.1"/>
    </source>
</evidence>
<dbReference type="Gene3D" id="3.30.420.10">
    <property type="entry name" value="Ribonuclease H-like superfamily/Ribonuclease H"/>
    <property type="match status" value="1"/>
</dbReference>
<reference evidence="2" key="1">
    <citation type="journal article" date="2018" name="PLoS Pathog.">
        <title>Evolution of structural diversity of trichothecenes, a family of toxins produced by plant pathogenic and entomopathogenic fungi.</title>
        <authorList>
            <person name="Proctor R.H."/>
            <person name="McCormick S.P."/>
            <person name="Kim H.S."/>
            <person name="Cardoza R.E."/>
            <person name="Stanley A.M."/>
            <person name="Lindo L."/>
            <person name="Kelly A."/>
            <person name="Brown D.W."/>
            <person name="Lee T."/>
            <person name="Vaughan M.M."/>
            <person name="Alexander N.J."/>
            <person name="Busman M."/>
            <person name="Gutierrez S."/>
        </authorList>
    </citation>
    <scope>NUCLEOTIDE SEQUENCE [LARGE SCALE GENOMIC DNA]</scope>
    <source>
        <strain evidence="2">NRRL 20695</strain>
    </source>
</reference>
<keyword evidence="2" id="KW-0269">Exonuclease</keyword>
<dbReference type="InterPro" id="IPR002562">
    <property type="entry name" value="3'-5'_exonuclease_dom"/>
</dbReference>
<dbReference type="SUPFAM" id="SSF53098">
    <property type="entry name" value="Ribonuclease H-like"/>
    <property type="match status" value="1"/>
</dbReference>
<keyword evidence="3" id="KW-1185">Reference proteome</keyword>
<sequence>MASAVEKVTEQQSTVTLESKGDVVFIDDVPAVAQLVDLLGECPTGQPSIFIDLEGVNLSRHGTVSITQVYYMPTKCTYLIDVYTLGDKCFSTPGSNGRTLRDILESDNILKVFFDVRNDSDALYGRYRIKLAGIHDLQLMELATRSFSRRCVNGLSKCIDRDASLSAQEKSDWARVKEAGLRLFAPDKGGTYEVFNKRPLPDAIRLYCAQDVQILPRLWVQYNAKMGQIWRERMIAASKARAQSSQSASYNGEGRHMAMAPSGWEAF</sequence>
<organism evidence="2 3">
    <name type="scientific">Fusarium longipes</name>
    <dbReference type="NCBI Taxonomy" id="694270"/>
    <lineage>
        <taxon>Eukaryota</taxon>
        <taxon>Fungi</taxon>
        <taxon>Dikarya</taxon>
        <taxon>Ascomycota</taxon>
        <taxon>Pezizomycotina</taxon>
        <taxon>Sordariomycetes</taxon>
        <taxon>Hypocreomycetidae</taxon>
        <taxon>Hypocreales</taxon>
        <taxon>Nectriaceae</taxon>
        <taxon>Fusarium</taxon>
    </lineage>
</organism>
<dbReference type="STRING" id="694270.A0A395T2M0"/>
<evidence type="ECO:0000313" key="3">
    <source>
        <dbReference type="Proteomes" id="UP000266234"/>
    </source>
</evidence>
<proteinExistence type="predicted"/>
<keyword evidence="2" id="KW-0378">Hydrolase</keyword>
<protein>
    <submittedName>
        <fullName evidence="2">3-5 exonuclease</fullName>
    </submittedName>
</protein>
<accession>A0A395T2M0</accession>
<dbReference type="Proteomes" id="UP000266234">
    <property type="component" value="Unassembled WGS sequence"/>
</dbReference>
<name>A0A395T2M0_9HYPO</name>
<feature type="domain" description="3'-5' exonuclease" evidence="1">
    <location>
        <begin position="31"/>
        <end position="219"/>
    </location>
</feature>
<gene>
    <name evidence="2" type="ORF">FLONG3_3261</name>
</gene>
<dbReference type="InterPro" id="IPR012337">
    <property type="entry name" value="RNaseH-like_sf"/>
</dbReference>
<dbReference type="EMBL" id="PXOG01000061">
    <property type="protein sequence ID" value="RGP78639.1"/>
    <property type="molecule type" value="Genomic_DNA"/>
</dbReference>
<dbReference type="GO" id="GO:0006139">
    <property type="term" value="P:nucleobase-containing compound metabolic process"/>
    <property type="evidence" value="ECO:0007669"/>
    <property type="project" value="InterPro"/>
</dbReference>
<dbReference type="GO" id="GO:0008408">
    <property type="term" value="F:3'-5' exonuclease activity"/>
    <property type="evidence" value="ECO:0007669"/>
    <property type="project" value="InterPro"/>
</dbReference>
<dbReference type="InterPro" id="IPR036397">
    <property type="entry name" value="RNaseH_sf"/>
</dbReference>
<dbReference type="AlphaFoldDB" id="A0A395T2M0"/>
<dbReference type="OrthoDB" id="26838at2759"/>
<dbReference type="PANTHER" id="PTHR43040:SF1">
    <property type="entry name" value="RIBONUCLEASE D"/>
    <property type="match status" value="1"/>
</dbReference>